<name>A0ABT3T4P6_9GAMM</name>
<dbReference type="InterPro" id="IPR011251">
    <property type="entry name" value="Luciferase-like_dom"/>
</dbReference>
<dbReference type="InterPro" id="IPR050564">
    <property type="entry name" value="F420-G6PD/mer"/>
</dbReference>
<dbReference type="PANTHER" id="PTHR43244">
    <property type="match status" value="1"/>
</dbReference>
<dbReference type="CDD" id="cd01097">
    <property type="entry name" value="Tetrahydromethanopterin_reductase"/>
    <property type="match status" value="1"/>
</dbReference>
<evidence type="ECO:0000256" key="1">
    <source>
        <dbReference type="ARBA" id="ARBA00023002"/>
    </source>
</evidence>
<feature type="domain" description="Luciferase-like" evidence="2">
    <location>
        <begin position="16"/>
        <end position="306"/>
    </location>
</feature>
<accession>A0ABT3T4P6</accession>
<gene>
    <name evidence="3" type="ORF">EYC82_06720</name>
</gene>
<reference evidence="3" key="1">
    <citation type="submission" date="2019-02" db="EMBL/GenBank/DDBJ databases">
        <authorList>
            <person name="Li S.-H."/>
        </authorList>
    </citation>
    <scope>NUCLEOTIDE SEQUENCE</scope>
    <source>
        <strain evidence="3">IMCC11814</strain>
    </source>
</reference>
<evidence type="ECO:0000259" key="2">
    <source>
        <dbReference type="Pfam" id="PF00296"/>
    </source>
</evidence>
<sequence>MPMKHKKRIALSLPAPTGTVADTIALAQQAEAQGYDDLWLADAGGLDALTLAPMILEKTKKVRVGIAVVPAYTRTPAVLSSTLTVIAEAFPQRFVPGLGTSSHTIIEGWHGLKLEKPLTRMQETVTLMRSMLAGEKTAFEGQTLKSKGYRQSPIEGVPIYLAALRPKMVEAAAEIADGVILNLFPRSVLPKIMEHVAAGAERAGKKCEDIEIVCRHMVVVTDDKAMGRDAFRGAFASYYSTPVYNKFLAWAGYEEAAREIREGWAAKDRERTAAALPDELVDEIGLIGPAEELQELMRDYANGGIHTNAVSCIYPTPDIYKATFDAFVPDNFSF</sequence>
<dbReference type="InterPro" id="IPR036661">
    <property type="entry name" value="Luciferase-like_sf"/>
</dbReference>
<dbReference type="InterPro" id="IPR022526">
    <property type="entry name" value="F420_Rv3093c"/>
</dbReference>
<organism evidence="3 4">
    <name type="scientific">Candidatus Marimicrobium litorale</name>
    <dbReference type="NCBI Taxonomy" id="2518991"/>
    <lineage>
        <taxon>Bacteria</taxon>
        <taxon>Pseudomonadati</taxon>
        <taxon>Pseudomonadota</taxon>
        <taxon>Gammaproteobacteria</taxon>
        <taxon>Cellvibrionales</taxon>
        <taxon>Halieaceae</taxon>
        <taxon>Marimicrobium</taxon>
    </lineage>
</organism>
<keyword evidence="4" id="KW-1185">Reference proteome</keyword>
<dbReference type="Gene3D" id="3.20.20.30">
    <property type="entry name" value="Luciferase-like domain"/>
    <property type="match status" value="1"/>
</dbReference>
<dbReference type="SUPFAM" id="SSF51679">
    <property type="entry name" value="Bacterial luciferase-like"/>
    <property type="match status" value="1"/>
</dbReference>
<dbReference type="EMBL" id="SHNO01000001">
    <property type="protein sequence ID" value="MCX2977044.1"/>
    <property type="molecule type" value="Genomic_DNA"/>
</dbReference>
<dbReference type="Pfam" id="PF00296">
    <property type="entry name" value="Bac_luciferase"/>
    <property type="match status" value="1"/>
</dbReference>
<protein>
    <submittedName>
        <fullName evidence="3">LLM class flavin-dependent oxidoreductase</fullName>
    </submittedName>
</protein>
<dbReference type="NCBIfam" id="TIGR03841">
    <property type="entry name" value="F420_Rv3093c"/>
    <property type="match status" value="1"/>
</dbReference>
<dbReference type="PANTHER" id="PTHR43244:SF1">
    <property type="entry name" value="5,10-METHYLENETETRAHYDROMETHANOPTERIN REDUCTASE"/>
    <property type="match status" value="1"/>
</dbReference>
<dbReference type="Proteomes" id="UP001143304">
    <property type="component" value="Unassembled WGS sequence"/>
</dbReference>
<keyword evidence="1" id="KW-0560">Oxidoreductase</keyword>
<evidence type="ECO:0000313" key="3">
    <source>
        <dbReference type="EMBL" id="MCX2977044.1"/>
    </source>
</evidence>
<proteinExistence type="predicted"/>
<evidence type="ECO:0000313" key="4">
    <source>
        <dbReference type="Proteomes" id="UP001143304"/>
    </source>
</evidence>
<comment type="caution">
    <text evidence="3">The sequence shown here is derived from an EMBL/GenBank/DDBJ whole genome shotgun (WGS) entry which is preliminary data.</text>
</comment>